<dbReference type="EMBL" id="KV921504">
    <property type="protein sequence ID" value="ORE13893.1"/>
    <property type="molecule type" value="Genomic_DNA"/>
</dbReference>
<dbReference type="AlphaFoldDB" id="A0A1X0RP86"/>
<organism evidence="1 2">
    <name type="scientific">Rhizopus microsporus</name>
    <dbReference type="NCBI Taxonomy" id="58291"/>
    <lineage>
        <taxon>Eukaryota</taxon>
        <taxon>Fungi</taxon>
        <taxon>Fungi incertae sedis</taxon>
        <taxon>Mucoromycota</taxon>
        <taxon>Mucoromycotina</taxon>
        <taxon>Mucoromycetes</taxon>
        <taxon>Mucorales</taxon>
        <taxon>Mucorineae</taxon>
        <taxon>Rhizopodaceae</taxon>
        <taxon>Rhizopus</taxon>
    </lineage>
</organism>
<gene>
    <name evidence="1" type="ORF">BCV71DRAFT_188342</name>
</gene>
<dbReference type="Proteomes" id="UP000242381">
    <property type="component" value="Unassembled WGS sequence"/>
</dbReference>
<proteinExistence type="predicted"/>
<evidence type="ECO:0000313" key="2">
    <source>
        <dbReference type="Proteomes" id="UP000242381"/>
    </source>
</evidence>
<reference evidence="1 2" key="1">
    <citation type="journal article" date="2016" name="Proc. Natl. Acad. Sci. U.S.A.">
        <title>Lipid metabolic changes in an early divergent fungus govern the establishment of a mutualistic symbiosis with endobacteria.</title>
        <authorList>
            <person name="Lastovetsky O.A."/>
            <person name="Gaspar M.L."/>
            <person name="Mondo S.J."/>
            <person name="LaButti K.M."/>
            <person name="Sandor L."/>
            <person name="Grigoriev I.V."/>
            <person name="Henry S.A."/>
            <person name="Pawlowska T.E."/>
        </authorList>
    </citation>
    <scope>NUCLEOTIDE SEQUENCE [LARGE SCALE GENOMIC DNA]</scope>
    <source>
        <strain evidence="1 2">ATCC 11559</strain>
    </source>
</reference>
<evidence type="ECO:0000313" key="1">
    <source>
        <dbReference type="EMBL" id="ORE13893.1"/>
    </source>
</evidence>
<name>A0A1X0RP86_RHIZD</name>
<accession>A0A1X0RP86</accession>
<protein>
    <submittedName>
        <fullName evidence="1">Uncharacterized protein</fullName>
    </submittedName>
</protein>
<sequence>MFTNNLYHPTPIEWLDRRGSDLLYVPPNFIEIQNSVYQAFMIRSIQYCTRVFERYKVVPVVLIFVVEKFSNKELEKKKKEILPKINASYLLKTLCEFRAQASIFMPLKTIENHIKVDMNQLVALVYFITS</sequence>
<dbReference type="OMA" id="PKINASY"/>